<dbReference type="InterPro" id="IPR025256">
    <property type="entry name" value="TM7S3/TM198-like_dom"/>
</dbReference>
<keyword evidence="2 6" id="KW-0812">Transmembrane</keyword>
<dbReference type="GO" id="GO:0016020">
    <property type="term" value="C:membrane"/>
    <property type="evidence" value="ECO:0007669"/>
    <property type="project" value="UniProtKB-SubCell"/>
</dbReference>
<evidence type="ECO:0000256" key="5">
    <source>
        <dbReference type="SAM" id="MobiDB-lite"/>
    </source>
</evidence>
<protein>
    <recommendedName>
        <fullName evidence="8">TM7S3/TM198-like domain-containing protein</fullName>
    </recommendedName>
</protein>
<feature type="domain" description="TM7S3/TM198-like" evidence="8">
    <location>
        <begin position="91"/>
        <end position="296"/>
    </location>
</feature>
<dbReference type="OrthoDB" id="3359595at2759"/>
<feature type="chain" id="PRO_5034432216" description="TM7S3/TM198-like domain-containing protein" evidence="7">
    <location>
        <begin position="30"/>
        <end position="360"/>
    </location>
</feature>
<feature type="compositionally biased region" description="Polar residues" evidence="5">
    <location>
        <begin position="350"/>
        <end position="360"/>
    </location>
</feature>
<feature type="transmembrane region" description="Helical" evidence="6">
    <location>
        <begin position="275"/>
        <end position="294"/>
    </location>
</feature>
<comment type="caution">
    <text evidence="9">The sequence shown here is derived from an EMBL/GenBank/DDBJ whole genome shotgun (WGS) entry which is preliminary data.</text>
</comment>
<evidence type="ECO:0000313" key="9">
    <source>
        <dbReference type="EMBL" id="KAG6381975.1"/>
    </source>
</evidence>
<dbReference type="Pfam" id="PF13886">
    <property type="entry name" value="TM7S3_TM198"/>
    <property type="match status" value="1"/>
</dbReference>
<evidence type="ECO:0000256" key="7">
    <source>
        <dbReference type="SAM" id="SignalP"/>
    </source>
</evidence>
<evidence type="ECO:0000256" key="2">
    <source>
        <dbReference type="ARBA" id="ARBA00022692"/>
    </source>
</evidence>
<evidence type="ECO:0000313" key="10">
    <source>
        <dbReference type="Proteomes" id="UP000683000"/>
    </source>
</evidence>
<dbReference type="EMBL" id="JAGFBS010000001">
    <property type="protein sequence ID" value="KAG6381975.1"/>
    <property type="molecule type" value="Genomic_DNA"/>
</dbReference>
<evidence type="ECO:0000256" key="4">
    <source>
        <dbReference type="ARBA" id="ARBA00023136"/>
    </source>
</evidence>
<feature type="signal peptide" evidence="7">
    <location>
        <begin position="1"/>
        <end position="29"/>
    </location>
</feature>
<dbReference type="AlphaFoldDB" id="A0A8I2Z1B8"/>
<sequence>MAVAFRLNHSFSWSLALVLATRFIGGVSAAAHVLAGQQLARVHDPNVIFDIGDNGTMVVYSPVTGEQIPQGLATDGSGSGFSTSAILWIIFSFVVGAPLLFAGFRGRRLTLGAAVGAAAALATWSVIVNTMDNVGVSDTVLTACILILFIMSFALGSLDMSRPVAILVLGILGGLAIGVRIILLGNGLLISDPDAFFVNWLIIGVCGIAGSILVLCKQRYGILSGCASTGSFLCGLGLDLVVNQQSGMSRGLRYLVDRNRFHVLDTVTNGYSPPMTTVIILAVSLGVTPAFALAQWKVFTHPFSGTKHDTFIGSLWDPQEAQDEESVTVPHPSVDMPDTPTIEKPPKLSLSDNAKQSGSS</sequence>
<comment type="subcellular location">
    <subcellularLocation>
        <location evidence="1">Membrane</location>
        <topology evidence="1">Multi-pass membrane protein</topology>
    </subcellularLocation>
</comment>
<feature type="transmembrane region" description="Helical" evidence="6">
    <location>
        <begin position="165"/>
        <end position="190"/>
    </location>
</feature>
<feature type="transmembrane region" description="Helical" evidence="6">
    <location>
        <begin position="85"/>
        <end position="102"/>
    </location>
</feature>
<dbReference type="Proteomes" id="UP000683000">
    <property type="component" value="Unassembled WGS sequence"/>
</dbReference>
<organism evidence="9 10">
    <name type="scientific">Boletus reticuloceps</name>
    <dbReference type="NCBI Taxonomy" id="495285"/>
    <lineage>
        <taxon>Eukaryota</taxon>
        <taxon>Fungi</taxon>
        <taxon>Dikarya</taxon>
        <taxon>Basidiomycota</taxon>
        <taxon>Agaricomycotina</taxon>
        <taxon>Agaricomycetes</taxon>
        <taxon>Agaricomycetidae</taxon>
        <taxon>Boletales</taxon>
        <taxon>Boletineae</taxon>
        <taxon>Boletaceae</taxon>
        <taxon>Boletoideae</taxon>
        <taxon>Boletus</taxon>
    </lineage>
</organism>
<keyword evidence="10" id="KW-1185">Reference proteome</keyword>
<feature type="transmembrane region" description="Helical" evidence="6">
    <location>
        <begin position="222"/>
        <end position="242"/>
    </location>
</feature>
<keyword evidence="3 6" id="KW-1133">Transmembrane helix</keyword>
<feature type="transmembrane region" description="Helical" evidence="6">
    <location>
        <begin position="109"/>
        <end position="127"/>
    </location>
</feature>
<name>A0A8I2Z1B8_9AGAM</name>
<evidence type="ECO:0000256" key="6">
    <source>
        <dbReference type="SAM" id="Phobius"/>
    </source>
</evidence>
<keyword evidence="4 6" id="KW-0472">Membrane</keyword>
<feature type="region of interest" description="Disordered" evidence="5">
    <location>
        <begin position="320"/>
        <end position="360"/>
    </location>
</feature>
<evidence type="ECO:0000256" key="1">
    <source>
        <dbReference type="ARBA" id="ARBA00004141"/>
    </source>
</evidence>
<gene>
    <name evidence="9" type="ORF">JVT61DRAFT_603</name>
</gene>
<evidence type="ECO:0000256" key="3">
    <source>
        <dbReference type="ARBA" id="ARBA00022989"/>
    </source>
</evidence>
<feature type="transmembrane region" description="Helical" evidence="6">
    <location>
        <begin position="139"/>
        <end position="158"/>
    </location>
</feature>
<keyword evidence="7" id="KW-0732">Signal</keyword>
<proteinExistence type="predicted"/>
<feature type="transmembrane region" description="Helical" evidence="6">
    <location>
        <begin position="196"/>
        <end position="215"/>
    </location>
</feature>
<accession>A0A8I2Z1B8</accession>
<reference evidence="9" key="1">
    <citation type="submission" date="2021-03" db="EMBL/GenBank/DDBJ databases">
        <title>Evolutionary innovations through gain and loss of genes in the ectomycorrhizal Boletales.</title>
        <authorList>
            <person name="Wu G."/>
            <person name="Miyauchi S."/>
            <person name="Morin E."/>
            <person name="Yang Z.-L."/>
            <person name="Xu J."/>
            <person name="Martin F.M."/>
        </authorList>
    </citation>
    <scope>NUCLEOTIDE SEQUENCE</scope>
    <source>
        <strain evidence="9">BR01</strain>
    </source>
</reference>
<evidence type="ECO:0000259" key="8">
    <source>
        <dbReference type="Pfam" id="PF13886"/>
    </source>
</evidence>